<evidence type="ECO:0000313" key="1">
    <source>
        <dbReference type="EMBL" id="SUA20733.1"/>
    </source>
</evidence>
<proteinExistence type="predicted"/>
<name>A0A378VUK2_NEIGO</name>
<protein>
    <submittedName>
        <fullName evidence="1">Uncharacterized protein</fullName>
    </submittedName>
</protein>
<reference evidence="1" key="1">
    <citation type="submission" date="2018-06" db="EMBL/GenBank/DDBJ databases">
        <authorList>
            <consortium name="Pathogen Informatics"/>
            <person name="Doyle S."/>
        </authorList>
    </citation>
    <scope>NUCLEOTIDE SEQUENCE [LARGE SCALE GENOMIC DNA]</scope>
    <source>
        <strain evidence="1">NCTC11421</strain>
    </source>
</reference>
<accession>A0A378VUK2</accession>
<gene>
    <name evidence="1" type="ORF">NCTC11421_00832</name>
</gene>
<sequence length="42" mass="4767">MIKMPSESLTKTSDGISQIGDHKSHQFNLGLYQISRYVTLEI</sequence>
<dbReference type="AlphaFoldDB" id="A0A378VUK2"/>
<dbReference type="EMBL" id="UGRI01000001">
    <property type="protein sequence ID" value="SUA20733.1"/>
    <property type="molecule type" value="Genomic_DNA"/>
</dbReference>
<organism evidence="1">
    <name type="scientific">Neisseria gonorrhoeae</name>
    <dbReference type="NCBI Taxonomy" id="485"/>
    <lineage>
        <taxon>Bacteria</taxon>
        <taxon>Pseudomonadati</taxon>
        <taxon>Pseudomonadota</taxon>
        <taxon>Betaproteobacteria</taxon>
        <taxon>Neisseriales</taxon>
        <taxon>Neisseriaceae</taxon>
        <taxon>Neisseria</taxon>
    </lineage>
</organism>